<dbReference type="AlphaFoldDB" id="A0A5C7A2Q2"/>
<name>A0A5C7A2Q2_9GAMM</name>
<organism evidence="2 3">
    <name type="scientific">Psychrobacter frigidicola</name>
    <dbReference type="NCBI Taxonomy" id="45611"/>
    <lineage>
        <taxon>Bacteria</taxon>
        <taxon>Pseudomonadati</taxon>
        <taxon>Pseudomonadota</taxon>
        <taxon>Gammaproteobacteria</taxon>
        <taxon>Moraxellales</taxon>
        <taxon>Moraxellaceae</taxon>
        <taxon>Psychrobacter</taxon>
    </lineage>
</organism>
<dbReference type="OrthoDB" id="6659665at2"/>
<dbReference type="InterPro" id="IPR025575">
    <property type="entry name" value="DpnD/PcfM_C"/>
</dbReference>
<protein>
    <recommendedName>
        <fullName evidence="1">DpnD/PcfM-like C-terminal domain-containing protein</fullName>
    </recommendedName>
</protein>
<evidence type="ECO:0000313" key="3">
    <source>
        <dbReference type="Proteomes" id="UP000321903"/>
    </source>
</evidence>
<comment type="caution">
    <text evidence="2">The sequence shown here is derived from an EMBL/GenBank/DDBJ whole genome shotgun (WGS) entry which is preliminary data.</text>
</comment>
<gene>
    <name evidence="2" type="ORF">ES754_07745</name>
</gene>
<keyword evidence="3" id="KW-1185">Reference proteome</keyword>
<feature type="domain" description="DpnD/PcfM-like C-terminal" evidence="1">
    <location>
        <begin position="13"/>
        <end position="56"/>
    </location>
</feature>
<reference evidence="2 3" key="1">
    <citation type="submission" date="2019-08" db="EMBL/GenBank/DDBJ databases">
        <title>Genome sequence of Psychrobacter frigidicola ACAM304 (type strain).</title>
        <authorList>
            <person name="Bowman J.P."/>
        </authorList>
    </citation>
    <scope>NUCLEOTIDE SEQUENCE [LARGE SCALE GENOMIC DNA]</scope>
    <source>
        <strain evidence="2 3">ACAM 304</strain>
    </source>
</reference>
<evidence type="ECO:0000259" key="1">
    <source>
        <dbReference type="Pfam" id="PF14207"/>
    </source>
</evidence>
<dbReference type="RefSeq" id="WP_147223618.1">
    <property type="nucleotide sequence ID" value="NZ_CAJGYY010000001.1"/>
</dbReference>
<sequence length="63" mass="7308">MTNKEIKASKTFHIEIIETLSQIVEIVAEDEQAALLKAQELYRSEEVVLDSEDYIDTKYNIFT</sequence>
<accession>A0A5C7A2Q2</accession>
<proteinExistence type="predicted"/>
<evidence type="ECO:0000313" key="2">
    <source>
        <dbReference type="EMBL" id="TXD96912.1"/>
    </source>
</evidence>
<dbReference type="EMBL" id="VORZ01000002">
    <property type="protein sequence ID" value="TXD96912.1"/>
    <property type="molecule type" value="Genomic_DNA"/>
</dbReference>
<dbReference type="Pfam" id="PF14207">
    <property type="entry name" value="DpnD-PcfM"/>
    <property type="match status" value="1"/>
</dbReference>
<dbReference type="Proteomes" id="UP000321903">
    <property type="component" value="Unassembled WGS sequence"/>
</dbReference>